<dbReference type="SUPFAM" id="SSF89550">
    <property type="entry name" value="PHP domain-like"/>
    <property type="match status" value="1"/>
</dbReference>
<organism evidence="2 3">
    <name type="scientific">Methanococcus voltae (strain ATCC BAA-1334 / A3)</name>
    <dbReference type="NCBI Taxonomy" id="456320"/>
    <lineage>
        <taxon>Archaea</taxon>
        <taxon>Methanobacteriati</taxon>
        <taxon>Methanobacteriota</taxon>
        <taxon>Methanomada group</taxon>
        <taxon>Methanococci</taxon>
        <taxon>Methanococcales</taxon>
        <taxon>Methanococcaceae</taxon>
        <taxon>Methanococcus</taxon>
    </lineage>
</organism>
<sequence>MKIWEKYEDYLLTGEWHVHTNYTDGKNTVKDLCEKATTLNIPLIAFTEHVRKNLNYDFNDFLTDIDTCKNEFPDLIILSGLEAKVLPDGTLDVLDDILNTVDYPIFAYHGFPKDITTYLETLNGIVSKSKFAKRLNTWAHPGLFFQKNPNLLNELDEDILKEIFITMKKNKILLEINSKYNLPYQNWINLAKNEDISLNFVKGSDIHDLNNLNNEKLQI</sequence>
<name>D7DRZ6_METV3</name>
<dbReference type="GO" id="GO:0042578">
    <property type="term" value="F:phosphoric ester hydrolase activity"/>
    <property type="evidence" value="ECO:0007669"/>
    <property type="project" value="TreeGrafter"/>
</dbReference>
<evidence type="ECO:0000313" key="2">
    <source>
        <dbReference type="EMBL" id="ADI35906.1"/>
    </source>
</evidence>
<dbReference type="GO" id="GO:0008270">
    <property type="term" value="F:zinc ion binding"/>
    <property type="evidence" value="ECO:0007669"/>
    <property type="project" value="TreeGrafter"/>
</dbReference>
<dbReference type="OrthoDB" id="9968at2157"/>
<keyword evidence="3" id="KW-1185">Reference proteome</keyword>
<dbReference type="STRING" id="456320.Mvol_0246"/>
<dbReference type="PANTHER" id="PTHR36928:SF1">
    <property type="entry name" value="PHOSPHATASE YCDX-RELATED"/>
    <property type="match status" value="1"/>
</dbReference>
<dbReference type="PANTHER" id="PTHR36928">
    <property type="entry name" value="PHOSPHATASE YCDX-RELATED"/>
    <property type="match status" value="1"/>
</dbReference>
<dbReference type="InterPro" id="IPR050243">
    <property type="entry name" value="PHP_phosphatase"/>
</dbReference>
<gene>
    <name evidence="2" type="ordered locus">Mvol_0246</name>
</gene>
<dbReference type="InParanoid" id="D7DRZ6"/>
<dbReference type="EMBL" id="CP002057">
    <property type="protein sequence ID" value="ADI35906.1"/>
    <property type="molecule type" value="Genomic_DNA"/>
</dbReference>
<dbReference type="InterPro" id="IPR004013">
    <property type="entry name" value="PHP_dom"/>
</dbReference>
<dbReference type="eggNOG" id="arCOG00305">
    <property type="taxonomic scope" value="Archaea"/>
</dbReference>
<dbReference type="GO" id="GO:0005829">
    <property type="term" value="C:cytosol"/>
    <property type="evidence" value="ECO:0007669"/>
    <property type="project" value="TreeGrafter"/>
</dbReference>
<dbReference type="KEGG" id="mvo:Mvol_0246"/>
<dbReference type="InterPro" id="IPR003141">
    <property type="entry name" value="Pol/His_phosphatase_N"/>
</dbReference>
<dbReference type="Proteomes" id="UP000007722">
    <property type="component" value="Chromosome"/>
</dbReference>
<dbReference type="HOGENOM" id="CLU_061999_1_1_2"/>
<proteinExistence type="predicted"/>
<dbReference type="InterPro" id="IPR016195">
    <property type="entry name" value="Pol/histidinol_Pase-like"/>
</dbReference>
<evidence type="ECO:0000259" key="1">
    <source>
        <dbReference type="SMART" id="SM00481"/>
    </source>
</evidence>
<feature type="domain" description="Polymerase/histidinol phosphatase N-terminal" evidence="1">
    <location>
        <begin position="14"/>
        <end position="87"/>
    </location>
</feature>
<dbReference type="AlphaFoldDB" id="D7DRZ6"/>
<dbReference type="Gene3D" id="3.20.20.140">
    <property type="entry name" value="Metal-dependent hydrolases"/>
    <property type="match status" value="1"/>
</dbReference>
<evidence type="ECO:0000313" key="3">
    <source>
        <dbReference type="Proteomes" id="UP000007722"/>
    </source>
</evidence>
<dbReference type="SMART" id="SM00481">
    <property type="entry name" value="POLIIIAc"/>
    <property type="match status" value="1"/>
</dbReference>
<protein>
    <submittedName>
        <fullName evidence="2">PHP domain protein</fullName>
    </submittedName>
</protein>
<accession>D7DRZ6</accession>
<dbReference type="Pfam" id="PF02811">
    <property type="entry name" value="PHP"/>
    <property type="match status" value="1"/>
</dbReference>
<reference evidence="2 3" key="1">
    <citation type="submission" date="2010-05" db="EMBL/GenBank/DDBJ databases">
        <title>Complete sequence of Methanococcus voltae A3.</title>
        <authorList>
            <consortium name="US DOE Joint Genome Institute"/>
            <person name="Lucas S."/>
            <person name="Copeland A."/>
            <person name="Lapidus A."/>
            <person name="Cheng J.-F."/>
            <person name="Bruce D."/>
            <person name="Goodwin L."/>
            <person name="Pitluck S."/>
            <person name="Lowry S."/>
            <person name="Clum A."/>
            <person name="Land M."/>
            <person name="Hauser L."/>
            <person name="Kyrpides N."/>
            <person name="Mikhailova N."/>
            <person name="Whitman W.B."/>
            <person name="Woyke T."/>
        </authorList>
    </citation>
    <scope>NUCLEOTIDE SEQUENCE [LARGE SCALE GENOMIC DNA]</scope>
    <source>
        <strain evidence="3">ATCC BAA-1334 / A3</strain>
    </source>
</reference>